<protein>
    <submittedName>
        <fullName evidence="2">Uncharacterized protein</fullName>
    </submittedName>
</protein>
<accession>A0A7J7ZJW1</accession>
<comment type="caution">
    <text evidence="2">The sequence shown here is derived from an EMBL/GenBank/DDBJ whole genome shotgun (WGS) entry which is preliminary data.</text>
</comment>
<keyword evidence="1" id="KW-0812">Transmembrane</keyword>
<sequence length="122" mass="13938">MYTYIFTCKCTRVHVYNVHMFLYTVHIQVQHACAHPGITHMCMFICGMCVCFSIMCTHAFLYNMYTYIDVYHACACSGINVCVCSGITCTCMFRYNTYYPVPLCLPSSQPAAYKCLAAPYPH</sequence>
<dbReference type="Proteomes" id="UP000558488">
    <property type="component" value="Unassembled WGS sequence"/>
</dbReference>
<reference evidence="2 3" key="1">
    <citation type="journal article" date="2020" name="Nature">
        <title>Six reference-quality genomes reveal evolution of bat adaptations.</title>
        <authorList>
            <person name="Jebb D."/>
            <person name="Huang Z."/>
            <person name="Pippel M."/>
            <person name="Hughes G.M."/>
            <person name="Lavrichenko K."/>
            <person name="Devanna P."/>
            <person name="Winkler S."/>
            <person name="Jermiin L.S."/>
            <person name="Skirmuntt E.C."/>
            <person name="Katzourakis A."/>
            <person name="Burkitt-Gray L."/>
            <person name="Ray D.A."/>
            <person name="Sullivan K.A.M."/>
            <person name="Roscito J.G."/>
            <person name="Kirilenko B.M."/>
            <person name="Davalos L.M."/>
            <person name="Corthals A.P."/>
            <person name="Power M.L."/>
            <person name="Jones G."/>
            <person name="Ransome R.D."/>
            <person name="Dechmann D.K.N."/>
            <person name="Locatelli A.G."/>
            <person name="Puechmaille S.J."/>
            <person name="Fedrigo O."/>
            <person name="Jarvis E.D."/>
            <person name="Hiller M."/>
            <person name="Vernes S.C."/>
            <person name="Myers E.W."/>
            <person name="Teeling E.C."/>
        </authorList>
    </citation>
    <scope>NUCLEOTIDE SEQUENCE [LARGE SCALE GENOMIC DNA]</scope>
    <source>
        <strain evidence="2">MPipKuh1</strain>
        <tissue evidence="2">Flight muscle</tissue>
    </source>
</reference>
<name>A0A7J7ZJW1_PIPKU</name>
<dbReference type="EMBL" id="JACAGB010000003">
    <property type="protein sequence ID" value="KAF6374441.1"/>
    <property type="molecule type" value="Genomic_DNA"/>
</dbReference>
<proteinExistence type="predicted"/>
<evidence type="ECO:0000313" key="2">
    <source>
        <dbReference type="EMBL" id="KAF6374441.1"/>
    </source>
</evidence>
<dbReference type="AlphaFoldDB" id="A0A7J7ZJW1"/>
<keyword evidence="1" id="KW-1133">Transmembrane helix</keyword>
<evidence type="ECO:0000313" key="3">
    <source>
        <dbReference type="Proteomes" id="UP000558488"/>
    </source>
</evidence>
<keyword evidence="3" id="KW-1185">Reference proteome</keyword>
<feature type="transmembrane region" description="Helical" evidence="1">
    <location>
        <begin position="38"/>
        <end position="62"/>
    </location>
</feature>
<evidence type="ECO:0000256" key="1">
    <source>
        <dbReference type="SAM" id="Phobius"/>
    </source>
</evidence>
<gene>
    <name evidence="2" type="ORF">mPipKuh1_009660</name>
</gene>
<keyword evidence="1" id="KW-0472">Membrane</keyword>
<organism evidence="2 3">
    <name type="scientific">Pipistrellus kuhlii</name>
    <name type="common">Kuhl's pipistrelle</name>
    <dbReference type="NCBI Taxonomy" id="59472"/>
    <lineage>
        <taxon>Eukaryota</taxon>
        <taxon>Metazoa</taxon>
        <taxon>Chordata</taxon>
        <taxon>Craniata</taxon>
        <taxon>Vertebrata</taxon>
        <taxon>Euteleostomi</taxon>
        <taxon>Mammalia</taxon>
        <taxon>Eutheria</taxon>
        <taxon>Laurasiatheria</taxon>
        <taxon>Chiroptera</taxon>
        <taxon>Yangochiroptera</taxon>
        <taxon>Vespertilionidae</taxon>
        <taxon>Pipistrellus</taxon>
    </lineage>
</organism>